<dbReference type="RefSeq" id="XP_002508646.1">
    <property type="nucleotide sequence ID" value="XM_002508600.1"/>
</dbReference>
<name>C1FHZ4_MICCC</name>
<protein>
    <submittedName>
        <fullName evidence="1">Uncharacterized protein</fullName>
    </submittedName>
</protein>
<organism evidence="1 2">
    <name type="scientific">Micromonas commoda (strain RCC299 / NOUM17 / CCMP2709)</name>
    <name type="common">Picoplanktonic green alga</name>
    <dbReference type="NCBI Taxonomy" id="296587"/>
    <lineage>
        <taxon>Eukaryota</taxon>
        <taxon>Viridiplantae</taxon>
        <taxon>Chlorophyta</taxon>
        <taxon>Mamiellophyceae</taxon>
        <taxon>Mamiellales</taxon>
        <taxon>Mamiellaceae</taxon>
        <taxon>Micromonas</taxon>
    </lineage>
</organism>
<dbReference type="GeneID" id="8246654"/>
<dbReference type="Proteomes" id="UP000002009">
    <property type="component" value="Chromosome 10"/>
</dbReference>
<dbReference type="KEGG" id="mis:MICPUN_108968"/>
<sequence>MAKRMYQSMRWNISRGDVPPAVDGGAERLATAPRLNDFFVFCDFTSRVPVWSAHLTHAFYEGTDLPATYDMVGRDHLEFTLPLKTLWAKHFGADSRAGSPAGKVMMAIMRGKDAYQVFNVSLVMRDKDTDDIIPMVTDKDIFEKGTDAELAYLDDKLEEFVGPRSNFGGRLMHPKLMNEMPAVSRFKAMCDDPDVTVEELEKELDRLKTLGAVPRNVQQVA</sequence>
<dbReference type="EMBL" id="CP001576">
    <property type="protein sequence ID" value="ACO69904.1"/>
    <property type="molecule type" value="Genomic_DNA"/>
</dbReference>
<evidence type="ECO:0000313" key="2">
    <source>
        <dbReference type="Proteomes" id="UP000002009"/>
    </source>
</evidence>
<evidence type="ECO:0000313" key="1">
    <source>
        <dbReference type="EMBL" id="ACO69904.1"/>
    </source>
</evidence>
<reference evidence="1 2" key="1">
    <citation type="journal article" date="2009" name="Science">
        <title>Green evolution and dynamic adaptations revealed by genomes of the marine picoeukaryotes Micromonas.</title>
        <authorList>
            <person name="Worden A.Z."/>
            <person name="Lee J.H."/>
            <person name="Mock T."/>
            <person name="Rouze P."/>
            <person name="Simmons M.P."/>
            <person name="Aerts A.L."/>
            <person name="Allen A.E."/>
            <person name="Cuvelier M.L."/>
            <person name="Derelle E."/>
            <person name="Everett M.V."/>
            <person name="Foulon E."/>
            <person name="Grimwood J."/>
            <person name="Gundlach H."/>
            <person name="Henrissat B."/>
            <person name="Napoli C."/>
            <person name="McDonald S.M."/>
            <person name="Parker M.S."/>
            <person name="Rombauts S."/>
            <person name="Salamov A."/>
            <person name="Von Dassow P."/>
            <person name="Badger J.H."/>
            <person name="Coutinho P.M."/>
            <person name="Demir E."/>
            <person name="Dubchak I."/>
            <person name="Gentemann C."/>
            <person name="Eikrem W."/>
            <person name="Gready J.E."/>
            <person name="John U."/>
            <person name="Lanier W."/>
            <person name="Lindquist E.A."/>
            <person name="Lucas S."/>
            <person name="Mayer K.F."/>
            <person name="Moreau H."/>
            <person name="Not F."/>
            <person name="Otillar R."/>
            <person name="Panaud O."/>
            <person name="Pangilinan J."/>
            <person name="Paulsen I."/>
            <person name="Piegu B."/>
            <person name="Poliakov A."/>
            <person name="Robbens S."/>
            <person name="Schmutz J."/>
            <person name="Toulza E."/>
            <person name="Wyss T."/>
            <person name="Zelensky A."/>
            <person name="Zhou K."/>
            <person name="Armbrust E.V."/>
            <person name="Bhattacharya D."/>
            <person name="Goodenough U.W."/>
            <person name="Van de Peer Y."/>
            <person name="Grigoriev I.V."/>
        </authorList>
    </citation>
    <scope>NUCLEOTIDE SEQUENCE [LARGE SCALE GENOMIC DNA]</scope>
    <source>
        <strain evidence="2">RCC299 / NOUM17</strain>
    </source>
</reference>
<accession>C1FHZ4</accession>
<gene>
    <name evidence="1" type="ORF">MICPUN_108968</name>
</gene>
<keyword evidence="2" id="KW-1185">Reference proteome</keyword>
<proteinExistence type="predicted"/>
<dbReference type="AlphaFoldDB" id="C1FHZ4"/>
<dbReference type="InParanoid" id="C1FHZ4"/>